<feature type="compositionally biased region" description="Low complexity" evidence="1">
    <location>
        <begin position="174"/>
        <end position="199"/>
    </location>
</feature>
<evidence type="ECO:0000256" key="1">
    <source>
        <dbReference type="SAM" id="MobiDB-lite"/>
    </source>
</evidence>
<sequence>MPPPINSADDIAMYLGFENCNDPKYRKFYRDSQEWIQSKPPMIEGPALRKELWANEVPNFVLSNRNNFTNVMLHGEPNEQDLRIAHDFLMGCAKNLRRKPVRAARRQNQATDPVDVSRQRTETRELTDVGMPSQNHTLTQEVHHEPEPVQPQAPQQPQRRISQPVKADRRPRQSAATNGLANSTSNNANTTSSRASLSTGSIPAAAPLTNFNNKTRTLILKYGKNLESASAITVEECANWNTMLAWAAMRANCDTTSVEAISCQTKELIGCDLEVNDQLTWNGALASTAGVERLFCTIKPKEVVQQQHTQTYDIPEEPWQTDDLTTSRSADTSNKRPHPGTEEDQYATDPHKRLRQPDPTAQTADLHSQAPPPPSHPPQLAANTMTFNDLASVLRQENNNSSPRGYPRNQPIRRTQGWGYNQM</sequence>
<protein>
    <submittedName>
        <fullName evidence="2">Uncharacterized protein</fullName>
    </submittedName>
</protein>
<dbReference type="AlphaFoldDB" id="A0A3N4IBH9"/>
<dbReference type="Proteomes" id="UP000275078">
    <property type="component" value="Unassembled WGS sequence"/>
</dbReference>
<keyword evidence="3" id="KW-1185">Reference proteome</keyword>
<accession>A0A3N4IBH9</accession>
<feature type="region of interest" description="Disordered" evidence="1">
    <location>
        <begin position="397"/>
        <end position="423"/>
    </location>
</feature>
<feature type="region of interest" description="Disordered" evidence="1">
    <location>
        <begin position="307"/>
        <end position="382"/>
    </location>
</feature>
<feature type="region of interest" description="Disordered" evidence="1">
    <location>
        <begin position="99"/>
        <end position="204"/>
    </location>
</feature>
<organism evidence="2 3">
    <name type="scientific">Ascobolus immersus RN42</name>
    <dbReference type="NCBI Taxonomy" id="1160509"/>
    <lineage>
        <taxon>Eukaryota</taxon>
        <taxon>Fungi</taxon>
        <taxon>Dikarya</taxon>
        <taxon>Ascomycota</taxon>
        <taxon>Pezizomycotina</taxon>
        <taxon>Pezizomycetes</taxon>
        <taxon>Pezizales</taxon>
        <taxon>Ascobolaceae</taxon>
        <taxon>Ascobolus</taxon>
    </lineage>
</organism>
<evidence type="ECO:0000313" key="2">
    <source>
        <dbReference type="EMBL" id="RPA82837.1"/>
    </source>
</evidence>
<gene>
    <name evidence="2" type="ORF">BJ508DRAFT_80402</name>
</gene>
<name>A0A3N4IBH9_ASCIM</name>
<feature type="compositionally biased region" description="Polar residues" evidence="1">
    <location>
        <begin position="322"/>
        <end position="332"/>
    </location>
</feature>
<proteinExistence type="predicted"/>
<dbReference type="EMBL" id="ML119668">
    <property type="protein sequence ID" value="RPA82837.1"/>
    <property type="molecule type" value="Genomic_DNA"/>
</dbReference>
<feature type="compositionally biased region" description="Basic and acidic residues" evidence="1">
    <location>
        <begin position="115"/>
        <end position="127"/>
    </location>
</feature>
<reference evidence="2 3" key="1">
    <citation type="journal article" date="2018" name="Nat. Ecol. Evol.">
        <title>Pezizomycetes genomes reveal the molecular basis of ectomycorrhizal truffle lifestyle.</title>
        <authorList>
            <person name="Murat C."/>
            <person name="Payen T."/>
            <person name="Noel B."/>
            <person name="Kuo A."/>
            <person name="Morin E."/>
            <person name="Chen J."/>
            <person name="Kohler A."/>
            <person name="Krizsan K."/>
            <person name="Balestrini R."/>
            <person name="Da Silva C."/>
            <person name="Montanini B."/>
            <person name="Hainaut M."/>
            <person name="Levati E."/>
            <person name="Barry K.W."/>
            <person name="Belfiori B."/>
            <person name="Cichocki N."/>
            <person name="Clum A."/>
            <person name="Dockter R.B."/>
            <person name="Fauchery L."/>
            <person name="Guy J."/>
            <person name="Iotti M."/>
            <person name="Le Tacon F."/>
            <person name="Lindquist E.A."/>
            <person name="Lipzen A."/>
            <person name="Malagnac F."/>
            <person name="Mello A."/>
            <person name="Molinier V."/>
            <person name="Miyauchi S."/>
            <person name="Poulain J."/>
            <person name="Riccioni C."/>
            <person name="Rubini A."/>
            <person name="Sitrit Y."/>
            <person name="Splivallo R."/>
            <person name="Traeger S."/>
            <person name="Wang M."/>
            <person name="Zifcakova L."/>
            <person name="Wipf D."/>
            <person name="Zambonelli A."/>
            <person name="Paolocci F."/>
            <person name="Nowrousian M."/>
            <person name="Ottonello S."/>
            <person name="Baldrian P."/>
            <person name="Spatafora J.W."/>
            <person name="Henrissat B."/>
            <person name="Nagy L.G."/>
            <person name="Aury J.M."/>
            <person name="Wincker P."/>
            <person name="Grigoriev I.V."/>
            <person name="Bonfante P."/>
            <person name="Martin F.M."/>
        </authorList>
    </citation>
    <scope>NUCLEOTIDE SEQUENCE [LARGE SCALE GENOMIC DNA]</scope>
    <source>
        <strain evidence="2 3">RN42</strain>
    </source>
</reference>
<evidence type="ECO:0000313" key="3">
    <source>
        <dbReference type="Proteomes" id="UP000275078"/>
    </source>
</evidence>
<feature type="compositionally biased region" description="Low complexity" evidence="1">
    <location>
        <begin position="150"/>
        <end position="165"/>
    </location>
</feature>